<evidence type="ECO:0000313" key="2">
    <source>
        <dbReference type="Proteomes" id="UP000177870"/>
    </source>
</evidence>
<dbReference type="AlphaFoldDB" id="A0A1D8U1E9"/>
<dbReference type="RefSeq" id="WP_070396036.1">
    <property type="nucleotide sequence ID" value="NZ_CP017599.1"/>
</dbReference>
<dbReference type="Proteomes" id="UP000177870">
    <property type="component" value="Chromosome"/>
</dbReference>
<organism evidence="1 2">
    <name type="scientific">Moorena producens PAL-8-15-08-1</name>
    <dbReference type="NCBI Taxonomy" id="1458985"/>
    <lineage>
        <taxon>Bacteria</taxon>
        <taxon>Bacillati</taxon>
        <taxon>Cyanobacteriota</taxon>
        <taxon>Cyanophyceae</taxon>
        <taxon>Coleofasciculales</taxon>
        <taxon>Coleofasciculaceae</taxon>
        <taxon>Moorena</taxon>
    </lineage>
</organism>
<accession>A0A1D8U1E9</accession>
<dbReference type="InterPro" id="IPR040871">
    <property type="entry name" value="HopA1"/>
</dbReference>
<proteinExistence type="predicted"/>
<dbReference type="EMBL" id="CP017599">
    <property type="protein sequence ID" value="AOX03665.1"/>
    <property type="molecule type" value="Genomic_DNA"/>
</dbReference>
<gene>
    <name evidence="1" type="ORF">BJP34_33345</name>
</gene>
<dbReference type="OrthoDB" id="939976at2"/>
<sequence length="374" mass="42424">MQLLESLPNQLPDAVSEQLRSALEDMVKQLEIQESNFSIRHRDYKPLELPAEVVERFGQLPLDLQKKYLSLQLRSFLYGLYYNGSLKDDLALNGDSDDLTLHQNLENNTYLGIDLKFYQRLDESNTGEGYFEPDWLVLRQESDGTLAVNKGGLTLHIEPEEHLQPEAQSPAVGDDVAVLLPPNLVQNGFYMAVGNLGMYDYGNPDSEGEIVRIYFNLTAEGAVAVMGSLTQQLNQISVPFSFKVLYNPEDYNRYDSGVLYFDKNYYEAVRLVLQKVYTQHQSHFKPEVPLFTKFLAPGLGLAEEPDHKFADQESFGMNRCQIVANGLLEAHHKGDDSPEARIAAILQQFSLLEIELQQCYLNAKSQDIYTPLEL</sequence>
<dbReference type="STRING" id="1458985.BJP34_33345"/>
<reference evidence="2" key="1">
    <citation type="submission" date="2016-10" db="EMBL/GenBank/DDBJ databases">
        <title>Comparative genomics uncovers the prolific and rare metabolic potential of the cyanobacterial genus Moorea.</title>
        <authorList>
            <person name="Leao T."/>
            <person name="Castelao G."/>
            <person name="Korobeynikov A."/>
            <person name="Monroe E.A."/>
            <person name="Podell S."/>
            <person name="Glukhov E."/>
            <person name="Allen E."/>
            <person name="Gerwick W.H."/>
            <person name="Gerwick L."/>
        </authorList>
    </citation>
    <scope>NUCLEOTIDE SEQUENCE [LARGE SCALE GENOMIC DNA]</scope>
    <source>
        <strain evidence="2">PAL-8-15-08-1</strain>
    </source>
</reference>
<dbReference type="Pfam" id="PF17914">
    <property type="entry name" value="HopA1"/>
    <property type="match status" value="1"/>
</dbReference>
<protein>
    <submittedName>
        <fullName evidence="1">Uncharacterized protein</fullName>
    </submittedName>
</protein>
<name>A0A1D8U1E9_9CYAN</name>
<dbReference type="KEGG" id="mpro:BJP34_33345"/>
<evidence type="ECO:0000313" key="1">
    <source>
        <dbReference type="EMBL" id="AOX03665.1"/>
    </source>
</evidence>